<dbReference type="Proteomes" id="UP000199208">
    <property type="component" value="Unassembled WGS sequence"/>
</dbReference>
<dbReference type="EMBL" id="FMWL01000010">
    <property type="protein sequence ID" value="SCZ80137.1"/>
    <property type="molecule type" value="Genomic_DNA"/>
</dbReference>
<dbReference type="Pfam" id="PF01645">
    <property type="entry name" value="Glu_synthase"/>
    <property type="match status" value="1"/>
</dbReference>
<dbReference type="GO" id="GO:0015930">
    <property type="term" value="F:glutamate synthase activity"/>
    <property type="evidence" value="ECO:0007669"/>
    <property type="project" value="InterPro"/>
</dbReference>
<dbReference type="STRING" id="1120920.SAMN03080599_02120"/>
<dbReference type="Gene3D" id="3.20.20.70">
    <property type="entry name" value="Aldolase class I"/>
    <property type="match status" value="1"/>
</dbReference>
<dbReference type="InterPro" id="IPR002932">
    <property type="entry name" value="Glu_synthdom"/>
</dbReference>
<reference evidence="3 4" key="1">
    <citation type="submission" date="2016-10" db="EMBL/GenBank/DDBJ databases">
        <authorList>
            <person name="de Groot N.N."/>
        </authorList>
    </citation>
    <scope>NUCLEOTIDE SEQUENCE [LARGE SCALE GENOMIC DNA]</scope>
    <source>
        <strain evidence="3 4">DSM 2784</strain>
    </source>
</reference>
<dbReference type="AlphaFoldDB" id="A0A1G5S1X3"/>
<sequence>MSYSPALGTTVTNTHMRTPAHTSPFSGMCAVCTMECTGTCEIGLSALRGPEATYPFAADASQFASEKDYPLDFSHLSINGRVFGAKGTTEDSDEATYAKVGVETTIGKKNPLKLRLPIILPAMAKLNWQDYFAGAAMAGVLVVIGEDVVAKDKGLVLENGRVTAAPLLADMVGAFRKYERGYGDIVLQANEDDERLGVLDYALQHLGVKSVELKFGQAAKGIQGMGLQKTLEDALRLKNMGYLVFPDPTDPEVAARFNEGKGPVFEKVGRLPMWDEGSLKKRIAELRRLGAERICFKTGPFDPEDLVRILKIASEEEVDLVTLDGAGGGTGNSPVKMMNEWGIPTVVLESLVYEILKTMEARGYALPQVAITGGFSMEDHVFKGLALGAPYISLVGIGRAAMAAAMTGKHIGTLLEADELPQPLKRLGGSVEEIFSQVKPLRALYGDEVAVMSTGAIGLYSYLERISAGLRQLMALNRKFDLSQVDRRDLVPLTALAKEVTGLEDYAALLRGALDGL</sequence>
<dbReference type="InterPro" id="IPR013785">
    <property type="entry name" value="Aldolase_TIM"/>
</dbReference>
<protein>
    <submittedName>
        <fullName evidence="3">Glutamate synthase domain-containing protein 2</fullName>
    </submittedName>
</protein>
<accession>A0A1G5S1X3</accession>
<proteinExistence type="inferred from homology"/>
<keyword evidence="4" id="KW-1185">Reference proteome</keyword>
<dbReference type="OrthoDB" id="9758182at2"/>
<gene>
    <name evidence="3" type="ORF">SAMN03080599_02120</name>
</gene>
<dbReference type="SUPFAM" id="SSF51395">
    <property type="entry name" value="FMN-linked oxidoreductases"/>
    <property type="match status" value="1"/>
</dbReference>
<name>A0A1G5S1X3_9FIRM</name>
<evidence type="ECO:0000313" key="3">
    <source>
        <dbReference type="EMBL" id="SCZ80137.1"/>
    </source>
</evidence>
<comment type="similarity">
    <text evidence="1">Belongs to the glutamate synthase family.</text>
</comment>
<organism evidence="3 4">
    <name type="scientific">Acidaminobacter hydrogenoformans DSM 2784</name>
    <dbReference type="NCBI Taxonomy" id="1120920"/>
    <lineage>
        <taxon>Bacteria</taxon>
        <taxon>Bacillati</taxon>
        <taxon>Bacillota</taxon>
        <taxon>Clostridia</taxon>
        <taxon>Peptostreptococcales</taxon>
        <taxon>Acidaminobacteraceae</taxon>
        <taxon>Acidaminobacter</taxon>
    </lineage>
</organism>
<evidence type="ECO:0000259" key="2">
    <source>
        <dbReference type="Pfam" id="PF01645"/>
    </source>
</evidence>
<dbReference type="GO" id="GO:0006537">
    <property type="term" value="P:glutamate biosynthetic process"/>
    <property type="evidence" value="ECO:0007669"/>
    <property type="project" value="InterPro"/>
</dbReference>
<evidence type="ECO:0000313" key="4">
    <source>
        <dbReference type="Proteomes" id="UP000199208"/>
    </source>
</evidence>
<dbReference type="RefSeq" id="WP_092591275.1">
    <property type="nucleotide sequence ID" value="NZ_FMWL01000010.1"/>
</dbReference>
<feature type="domain" description="Glutamate synthase" evidence="2">
    <location>
        <begin position="275"/>
        <end position="404"/>
    </location>
</feature>
<evidence type="ECO:0000256" key="1">
    <source>
        <dbReference type="ARBA" id="ARBA00009716"/>
    </source>
</evidence>